<evidence type="ECO:0000313" key="2">
    <source>
        <dbReference type="Proteomes" id="UP000029567"/>
    </source>
</evidence>
<sequence length="49" mass="5244">MAELLGAAGFEMEEDLGPAQLNARFFAGRRDGLQIAGGGFRYPSAVKRT</sequence>
<dbReference type="EMBL" id="AWTN01000088">
    <property type="protein sequence ID" value="KGG92329.1"/>
    <property type="molecule type" value="Genomic_DNA"/>
</dbReference>
<dbReference type="AlphaFoldDB" id="A0A0E3BKS3"/>
<reference evidence="1 2" key="1">
    <citation type="submission" date="2013-09" db="EMBL/GenBank/DDBJ databases">
        <title>High correlation between genotypes and phenotypes of environmental bacteria Comamonas testosteroni strains.</title>
        <authorList>
            <person name="Liu L."/>
            <person name="Zhu W."/>
            <person name="Xia X."/>
            <person name="Xu B."/>
            <person name="Luo M."/>
            <person name="Wang G."/>
        </authorList>
    </citation>
    <scope>NUCLEOTIDE SEQUENCE [LARGE SCALE GENOMIC DNA]</scope>
    <source>
        <strain evidence="1 2">JL14</strain>
    </source>
</reference>
<dbReference type="Proteomes" id="UP000029567">
    <property type="component" value="Unassembled WGS sequence"/>
</dbReference>
<dbReference type="RefSeq" id="WP_165572372.1">
    <property type="nucleotide sequence ID" value="NZ_AWTN01000088.1"/>
</dbReference>
<accession>A0A0E3BKS3</accession>
<comment type="caution">
    <text evidence="1">The sequence shown here is derived from an EMBL/GenBank/DDBJ whole genome shotgun (WGS) entry which is preliminary data.</text>
</comment>
<protein>
    <submittedName>
        <fullName evidence="1">Uncharacterized protein</fullName>
    </submittedName>
</protein>
<name>A0A0E3BKS3_9BURK</name>
<proteinExistence type="predicted"/>
<gene>
    <name evidence="1" type="ORF">P245_11840</name>
</gene>
<organism evidence="1 2">
    <name type="scientific">Comamonas thiooxydans</name>
    <dbReference type="NCBI Taxonomy" id="363952"/>
    <lineage>
        <taxon>Bacteria</taxon>
        <taxon>Pseudomonadati</taxon>
        <taxon>Pseudomonadota</taxon>
        <taxon>Betaproteobacteria</taxon>
        <taxon>Burkholderiales</taxon>
        <taxon>Comamonadaceae</taxon>
        <taxon>Comamonas</taxon>
    </lineage>
</organism>
<evidence type="ECO:0000313" key="1">
    <source>
        <dbReference type="EMBL" id="KGG92329.1"/>
    </source>
</evidence>